<reference evidence="2 3" key="1">
    <citation type="submission" date="2019-11" db="EMBL/GenBank/DDBJ databases">
        <title>Venturia inaequalis Genome Resource.</title>
        <authorList>
            <person name="Lichtner F.J."/>
        </authorList>
    </citation>
    <scope>NUCLEOTIDE SEQUENCE [LARGE SCALE GENOMIC DNA]</scope>
    <source>
        <strain evidence="2">Bline_iso_100314</strain>
    </source>
</reference>
<dbReference type="AlphaFoldDB" id="A0A8H3ULC4"/>
<proteinExistence type="predicted"/>
<gene>
    <name evidence="2" type="ORF">BLS_003827</name>
</gene>
<evidence type="ECO:0000313" key="2">
    <source>
        <dbReference type="EMBL" id="KAE9972947.1"/>
    </source>
</evidence>
<organism evidence="2 3">
    <name type="scientific">Venturia inaequalis</name>
    <name type="common">Apple scab fungus</name>
    <dbReference type="NCBI Taxonomy" id="5025"/>
    <lineage>
        <taxon>Eukaryota</taxon>
        <taxon>Fungi</taxon>
        <taxon>Dikarya</taxon>
        <taxon>Ascomycota</taxon>
        <taxon>Pezizomycotina</taxon>
        <taxon>Dothideomycetes</taxon>
        <taxon>Pleosporomycetidae</taxon>
        <taxon>Venturiales</taxon>
        <taxon>Venturiaceae</taxon>
        <taxon>Venturia</taxon>
    </lineage>
</organism>
<sequence length="237" mass="25082">MCPNGMPGGTNFGAAFGDGMSKKPDSPTGGHAGMAGMPPSLSRRQGGLLNALIPKMSVFVGQGDEGTATSFFAKGSPVKTGFFIGTKDTFSMLAEVVNYEKKEQEVYVTIDYEYIPNVPARTKEWLEVGMGALTVTPCGSQNLRGINTTVILNGKAACTLAAKYGGTDGGATINGQKWETITAYDVCKEPIKVTKGDSITMEAWYDLTAHKLRPMANDHSESAEGMALATFLFAKAV</sequence>
<evidence type="ECO:0000313" key="3">
    <source>
        <dbReference type="Proteomes" id="UP000433883"/>
    </source>
</evidence>
<evidence type="ECO:0000256" key="1">
    <source>
        <dbReference type="SAM" id="MobiDB-lite"/>
    </source>
</evidence>
<accession>A0A8H3ULC4</accession>
<dbReference type="EMBL" id="WNWQ01000248">
    <property type="protein sequence ID" value="KAE9972947.1"/>
    <property type="molecule type" value="Genomic_DNA"/>
</dbReference>
<feature type="region of interest" description="Disordered" evidence="1">
    <location>
        <begin position="13"/>
        <end position="40"/>
    </location>
</feature>
<comment type="caution">
    <text evidence="2">The sequence shown here is derived from an EMBL/GenBank/DDBJ whole genome shotgun (WGS) entry which is preliminary data.</text>
</comment>
<dbReference type="Proteomes" id="UP000433883">
    <property type="component" value="Unassembled WGS sequence"/>
</dbReference>
<name>A0A8H3ULC4_VENIN</name>
<protein>
    <submittedName>
        <fullName evidence="2">Uncharacterized protein</fullName>
    </submittedName>
</protein>